<organism evidence="5 6">
    <name type="scientific">Mycolicibacterium murale</name>
    <dbReference type="NCBI Taxonomy" id="182220"/>
    <lineage>
        <taxon>Bacteria</taxon>
        <taxon>Bacillati</taxon>
        <taxon>Actinomycetota</taxon>
        <taxon>Actinomycetes</taxon>
        <taxon>Mycobacteriales</taxon>
        <taxon>Mycobacteriaceae</taxon>
        <taxon>Mycolicibacterium</taxon>
    </lineage>
</organism>
<dbReference type="Gene3D" id="3.30.70.270">
    <property type="match status" value="1"/>
</dbReference>
<dbReference type="EMBL" id="BLKT01000003">
    <property type="protein sequence ID" value="GFG60601.1"/>
    <property type="molecule type" value="Genomic_DNA"/>
</dbReference>
<dbReference type="SUPFAM" id="SSF55781">
    <property type="entry name" value="GAF domain-like"/>
    <property type="match status" value="1"/>
</dbReference>
<dbReference type="NCBIfam" id="TIGR00229">
    <property type="entry name" value="sensory_box"/>
    <property type="match status" value="1"/>
</dbReference>
<dbReference type="SUPFAM" id="SSF55785">
    <property type="entry name" value="PYP-like sensor domain (PAS domain)"/>
    <property type="match status" value="1"/>
</dbReference>
<dbReference type="SUPFAM" id="SSF141868">
    <property type="entry name" value="EAL domain-like"/>
    <property type="match status" value="1"/>
</dbReference>
<feature type="domain" description="EAL" evidence="3">
    <location>
        <begin position="168"/>
        <end position="409"/>
    </location>
</feature>
<dbReference type="SMART" id="SM00086">
    <property type="entry name" value="PAC"/>
    <property type="match status" value="1"/>
</dbReference>
<dbReference type="Pfam" id="PF00563">
    <property type="entry name" value="EAL"/>
    <property type="match status" value="1"/>
</dbReference>
<evidence type="ECO:0000259" key="4">
    <source>
        <dbReference type="PROSITE" id="PS50887"/>
    </source>
</evidence>
<dbReference type="SUPFAM" id="SSF55073">
    <property type="entry name" value="Nucleotide cyclase"/>
    <property type="match status" value="1"/>
</dbReference>
<proteinExistence type="predicted"/>
<dbReference type="SMART" id="SM00091">
    <property type="entry name" value="PAS"/>
    <property type="match status" value="1"/>
</dbReference>
<name>A0A7I9WS80_9MYCO</name>
<dbReference type="NCBIfam" id="TIGR00254">
    <property type="entry name" value="GGDEF"/>
    <property type="match status" value="1"/>
</dbReference>
<sequence length="704" mass="75102">MFAMGIDATVSEVSDNPDIPVDLVRTLLGVLRARLGLDTAWLASFRDGMQVFEVIDGDADAIGLTPGARSSLAGSYCVRVVDGRLPSVIPDTAANRTTSALPVTQEMSLGAYVGVPVLGADGVAVGSLCAATTTARPELADVDLRIVTHIADLIGALIESPARGSDSSAQQRSAIRAVVTERNFDVVFQTVHDVATGKVMGVEALARFPCEPFQPDAFFAQAATMGLGIELETAIVARVLGLVPELPDDIFVAVNISPAALLAAPWTQLLGNVDPSRIVLEITEHDAVQDYGALDEVLDICRARGMRVAVDDVGAGFSSFTHVLELVPDFVKIDHSITRNIHSDDARRRLAQAIAEFAGQIGAVVIAEGVETQPELDAVGAAGIDLAQGYHLSRPQPYQHGFAAAGATAAITDALPSTVDLLGERRFELALAHSPIGMAVVGLDGTFVRTNRALRNMLGYGRRALAQLTFQQITHPDDLDSDLMLVADCLAGRRRSYRMDKRYIAADGRTVWCTLTAVLVRGPHDRPHCFVSQIVDITADRLREADLARRASTDPLTEIANRTAAWGRLEELAAEGSGYGVLFADIEGFKSVNDARGHLAGDQLLIAVAERIAASIGPDDLVARWGGDEFVVITRTVDTDELSELARGIAERTGSTSVVLADGSALSVTLTIGMDAHKPGDRRTIDGVLDRADRDMYRRRRGRG</sequence>
<dbReference type="InterPro" id="IPR029016">
    <property type="entry name" value="GAF-like_dom_sf"/>
</dbReference>
<dbReference type="InterPro" id="IPR001610">
    <property type="entry name" value="PAC"/>
</dbReference>
<dbReference type="CDD" id="cd01949">
    <property type="entry name" value="GGDEF"/>
    <property type="match status" value="1"/>
</dbReference>
<dbReference type="InterPro" id="IPR029787">
    <property type="entry name" value="Nucleotide_cyclase"/>
</dbReference>
<evidence type="ECO:0000313" key="6">
    <source>
        <dbReference type="Proteomes" id="UP000465241"/>
    </source>
</evidence>
<accession>A0A7I9WS80</accession>
<dbReference type="PROSITE" id="PS50883">
    <property type="entry name" value="EAL"/>
    <property type="match status" value="1"/>
</dbReference>
<dbReference type="InterPro" id="IPR001633">
    <property type="entry name" value="EAL_dom"/>
</dbReference>
<dbReference type="SMART" id="SM00267">
    <property type="entry name" value="GGDEF"/>
    <property type="match status" value="1"/>
</dbReference>
<dbReference type="PANTHER" id="PTHR44757:SF2">
    <property type="entry name" value="BIOFILM ARCHITECTURE MAINTENANCE PROTEIN MBAA"/>
    <property type="match status" value="1"/>
</dbReference>
<dbReference type="InterPro" id="IPR043128">
    <property type="entry name" value="Rev_trsase/Diguanyl_cyclase"/>
</dbReference>
<dbReference type="InterPro" id="IPR000014">
    <property type="entry name" value="PAS"/>
</dbReference>
<dbReference type="Pfam" id="PF00989">
    <property type="entry name" value="PAS"/>
    <property type="match status" value="1"/>
</dbReference>
<dbReference type="InterPro" id="IPR035965">
    <property type="entry name" value="PAS-like_dom_sf"/>
</dbReference>
<dbReference type="SMART" id="SM00052">
    <property type="entry name" value="EAL"/>
    <property type="match status" value="1"/>
</dbReference>
<dbReference type="InterPro" id="IPR000700">
    <property type="entry name" value="PAS-assoc_C"/>
</dbReference>
<keyword evidence="6" id="KW-1185">Reference proteome</keyword>
<dbReference type="InterPro" id="IPR000160">
    <property type="entry name" value="GGDEF_dom"/>
</dbReference>
<dbReference type="Proteomes" id="UP000465241">
    <property type="component" value="Unassembled WGS sequence"/>
</dbReference>
<feature type="domain" description="PAS" evidence="1">
    <location>
        <begin position="423"/>
        <end position="478"/>
    </location>
</feature>
<dbReference type="Pfam" id="PF00990">
    <property type="entry name" value="GGDEF"/>
    <property type="match status" value="1"/>
</dbReference>
<dbReference type="Gene3D" id="3.30.450.20">
    <property type="entry name" value="PAS domain"/>
    <property type="match status" value="1"/>
</dbReference>
<dbReference type="GO" id="GO:0006355">
    <property type="term" value="P:regulation of DNA-templated transcription"/>
    <property type="evidence" value="ECO:0007669"/>
    <property type="project" value="InterPro"/>
</dbReference>
<feature type="domain" description="PAC" evidence="2">
    <location>
        <begin position="497"/>
        <end position="549"/>
    </location>
</feature>
<evidence type="ECO:0000259" key="2">
    <source>
        <dbReference type="PROSITE" id="PS50113"/>
    </source>
</evidence>
<evidence type="ECO:0008006" key="7">
    <source>
        <dbReference type="Google" id="ProtNLM"/>
    </source>
</evidence>
<protein>
    <recommendedName>
        <fullName evidence="7">Diguanylate phosphodiesterase</fullName>
    </recommendedName>
</protein>
<evidence type="ECO:0000259" key="1">
    <source>
        <dbReference type="PROSITE" id="PS50112"/>
    </source>
</evidence>
<dbReference type="InterPro" id="IPR003018">
    <property type="entry name" value="GAF"/>
</dbReference>
<dbReference type="PROSITE" id="PS50113">
    <property type="entry name" value="PAC"/>
    <property type="match status" value="1"/>
</dbReference>
<dbReference type="AlphaFoldDB" id="A0A7I9WS80"/>
<gene>
    <name evidence="5" type="ORF">MMUR_47370</name>
</gene>
<dbReference type="Gene3D" id="3.30.450.40">
    <property type="match status" value="1"/>
</dbReference>
<feature type="domain" description="GGDEF" evidence="4">
    <location>
        <begin position="577"/>
        <end position="704"/>
    </location>
</feature>
<dbReference type="PROSITE" id="PS50112">
    <property type="entry name" value="PAS"/>
    <property type="match status" value="1"/>
</dbReference>
<comment type="caution">
    <text evidence="5">The sequence shown here is derived from an EMBL/GenBank/DDBJ whole genome shotgun (WGS) entry which is preliminary data.</text>
</comment>
<evidence type="ECO:0000259" key="3">
    <source>
        <dbReference type="PROSITE" id="PS50883"/>
    </source>
</evidence>
<dbReference type="CDD" id="cd01948">
    <property type="entry name" value="EAL"/>
    <property type="match status" value="1"/>
</dbReference>
<dbReference type="PANTHER" id="PTHR44757">
    <property type="entry name" value="DIGUANYLATE CYCLASE DGCP"/>
    <property type="match status" value="1"/>
</dbReference>
<dbReference type="Pfam" id="PF01590">
    <property type="entry name" value="GAF"/>
    <property type="match status" value="1"/>
</dbReference>
<reference evidence="5 6" key="1">
    <citation type="journal article" date="2019" name="Emerg. Microbes Infect.">
        <title>Comprehensive subspecies identification of 175 nontuberculous mycobacteria species based on 7547 genomic profiles.</title>
        <authorList>
            <person name="Matsumoto Y."/>
            <person name="Kinjo T."/>
            <person name="Motooka D."/>
            <person name="Nabeya D."/>
            <person name="Jung N."/>
            <person name="Uechi K."/>
            <person name="Horii T."/>
            <person name="Iida T."/>
            <person name="Fujita J."/>
            <person name="Nakamura S."/>
        </authorList>
    </citation>
    <scope>NUCLEOTIDE SEQUENCE [LARGE SCALE GENOMIC DNA]</scope>
    <source>
        <strain evidence="5 6">JCM 13392</strain>
    </source>
</reference>
<evidence type="ECO:0000313" key="5">
    <source>
        <dbReference type="EMBL" id="GFG60601.1"/>
    </source>
</evidence>
<dbReference type="PROSITE" id="PS50887">
    <property type="entry name" value="GGDEF"/>
    <property type="match status" value="1"/>
</dbReference>
<dbReference type="InterPro" id="IPR013767">
    <property type="entry name" value="PAS_fold"/>
</dbReference>
<dbReference type="InterPro" id="IPR035919">
    <property type="entry name" value="EAL_sf"/>
</dbReference>
<dbReference type="InterPro" id="IPR052155">
    <property type="entry name" value="Biofilm_reg_signaling"/>
</dbReference>
<dbReference type="CDD" id="cd00130">
    <property type="entry name" value="PAS"/>
    <property type="match status" value="1"/>
</dbReference>
<dbReference type="Gene3D" id="3.20.20.450">
    <property type="entry name" value="EAL domain"/>
    <property type="match status" value="1"/>
</dbReference>